<evidence type="ECO:0000313" key="2">
    <source>
        <dbReference type="Proteomes" id="UP000192789"/>
    </source>
</evidence>
<proteinExistence type="predicted"/>
<comment type="caution">
    <text evidence="1">The sequence shown here is derived from an EMBL/GenBank/DDBJ whole genome shotgun (WGS) entry which is preliminary data.</text>
</comment>
<organism evidence="1 2">
    <name type="scientific">Streptococcus oralis subsp. tigurinus</name>
    <dbReference type="NCBI Taxonomy" id="1077464"/>
    <lineage>
        <taxon>Bacteria</taxon>
        <taxon>Bacillati</taxon>
        <taxon>Bacillota</taxon>
        <taxon>Bacilli</taxon>
        <taxon>Lactobacillales</taxon>
        <taxon>Streptococcaceae</taxon>
        <taxon>Streptococcus</taxon>
    </lineage>
</organism>
<evidence type="ECO:0000313" key="1">
    <source>
        <dbReference type="EMBL" id="ORJ29893.1"/>
    </source>
</evidence>
<dbReference type="Gene3D" id="3.10.450.620">
    <property type="entry name" value="JHP933, nucleotidyltransferase-like core domain"/>
    <property type="match status" value="1"/>
</dbReference>
<dbReference type="Proteomes" id="UP000192789">
    <property type="component" value="Unassembled WGS sequence"/>
</dbReference>
<dbReference type="Pfam" id="PF08843">
    <property type="entry name" value="AbiEii"/>
    <property type="match status" value="1"/>
</dbReference>
<accession>A0A1X0WSZ4</accession>
<dbReference type="InterPro" id="IPR014942">
    <property type="entry name" value="AbiEii"/>
</dbReference>
<protein>
    <submittedName>
        <fullName evidence="1">Abortive phage infection protein</fullName>
    </submittedName>
</protein>
<gene>
    <name evidence="1" type="ORF">ATE35_05935</name>
</gene>
<dbReference type="AlphaFoldDB" id="A0A1X0WSZ4"/>
<dbReference type="RefSeq" id="WP_007518256.1">
    <property type="nucleotide sequence ID" value="NZ_LNVG01000009.1"/>
</dbReference>
<sequence>MNKAKLTALCHKISKNTGLTFNSVMTYYFLEAILKKLSQSSYSNHYIFKGGFLLSNVIGVESRSTADIDFLFHKQTLSEENIQQQLEEILTEAKDGIQFSIQSITAIKESDDYGGYRATILCQLENIKQIIHLDIATGDIVTPYPVTYDYKAIFDDGNFPIIAYTIETILAEKLQTIYSRNFLNSRSKDFYDVYILSKLKKDDIDFSQLKIACERTFSYRETELDFNKIIELLERFKSDSVQQQQWQNYSKKYSYTKDILFTDILNEIISLLIALNSNHNT</sequence>
<name>A0A1X0WSZ4_STROR</name>
<reference evidence="1 2" key="1">
    <citation type="journal article" date="2016" name="PLoS ONE">
        <title>Comparative Genomics Analysis of Streptococcus tigurinus Strains Identifies Genetic Elements Specifically and Uniquely Present in Highly Virulent Strains.</title>
        <authorList>
            <person name="Diene S.M."/>
            <person name="Francois P."/>
            <person name="Zbinden A."/>
            <person name="Entenza J.M."/>
            <person name="Resch G."/>
        </authorList>
    </citation>
    <scope>NUCLEOTIDE SEQUENCE [LARGE SCALE GENOMIC DNA]</scope>
    <source>
        <strain evidence="1 2">AZ_14</strain>
    </source>
</reference>
<dbReference type="EMBL" id="LNVG01000009">
    <property type="protein sequence ID" value="ORJ29893.1"/>
    <property type="molecule type" value="Genomic_DNA"/>
</dbReference>